<comment type="caution">
    <text evidence="2">The sequence shown here is derived from an EMBL/GenBank/DDBJ whole genome shotgun (WGS) entry which is preliminary data.</text>
</comment>
<accession>G3Y2L6</accession>
<reference evidence="2 3" key="1">
    <citation type="journal article" date="2011" name="Genome Res.">
        <title>Comparative genomics of citric-acid-producing Aspergillus niger ATCC 1015 versus enzyme-producing CBS 513.88.</title>
        <authorList>
            <person name="Andersen M.R."/>
            <person name="Salazar M.P."/>
            <person name="Schaap P.J."/>
            <person name="van de Vondervoort P.J."/>
            <person name="Culley D."/>
            <person name="Thykaer J."/>
            <person name="Frisvad J.C."/>
            <person name="Nielsen K.F."/>
            <person name="Albang R."/>
            <person name="Albermann K."/>
            <person name="Berka R.M."/>
            <person name="Braus G.H."/>
            <person name="Braus-Stromeyer S.A."/>
            <person name="Corrochano L.M."/>
            <person name="Dai Z."/>
            <person name="van Dijck P.W."/>
            <person name="Hofmann G."/>
            <person name="Lasure L.L."/>
            <person name="Magnuson J.K."/>
            <person name="Menke H."/>
            <person name="Meijer M."/>
            <person name="Meijer S.L."/>
            <person name="Nielsen J.B."/>
            <person name="Nielsen M.L."/>
            <person name="van Ooyen A.J."/>
            <person name="Pel H.J."/>
            <person name="Poulsen L."/>
            <person name="Samson R.A."/>
            <person name="Stam H."/>
            <person name="Tsang A."/>
            <person name="van den Brink J.M."/>
            <person name="Atkins A."/>
            <person name="Aerts A."/>
            <person name="Shapiro H."/>
            <person name="Pangilinan J."/>
            <person name="Salamov A."/>
            <person name="Lou Y."/>
            <person name="Lindquist E."/>
            <person name="Lucas S."/>
            <person name="Grimwood J."/>
            <person name="Grigoriev I.V."/>
            <person name="Kubicek C.P."/>
            <person name="Martinez D."/>
            <person name="van Peij N.N."/>
            <person name="Roubos J.A."/>
            <person name="Nielsen J."/>
            <person name="Baker S.E."/>
        </authorList>
    </citation>
    <scope>NUCLEOTIDE SEQUENCE [LARGE SCALE GENOMIC DNA]</scope>
    <source>
        <strain evidence="3">ATCC 1015 / CBS 113.46 / FGSC A1144 / LSHB Ac4 / NCTC 3858a / NRRL 328 / USDA 3528.7</strain>
    </source>
</reference>
<proteinExistence type="predicted"/>
<dbReference type="AlphaFoldDB" id="G3Y2L6"/>
<sequence length="154" mass="16892">MKLTLLPTITTLLFLPTAYTSSLEILRFKNVRPSSTPPNPSHTNIVEPIKWDLRLFTPGCDPNTTSFDLSIFHRQGVSGTDGCETLDDASVNVSAVDTFSWKSPGATTYDLCLYDVCGSGNGSGRVEVIRDGWEVCVKYWGWKGWGVVEHGGDC</sequence>
<evidence type="ECO:0000256" key="1">
    <source>
        <dbReference type="SAM" id="SignalP"/>
    </source>
</evidence>
<feature type="chain" id="PRO_5003460399" evidence="1">
    <location>
        <begin position="21"/>
        <end position="154"/>
    </location>
</feature>
<dbReference type="Proteomes" id="UP000009038">
    <property type="component" value="Unassembled WGS sequence"/>
</dbReference>
<name>G3Y2L6_ASPNA</name>
<feature type="signal peptide" evidence="1">
    <location>
        <begin position="1"/>
        <end position="20"/>
    </location>
</feature>
<dbReference type="HOGENOM" id="CLU_1703814_0_0_1"/>
<protein>
    <submittedName>
        <fullName evidence="2">Uncharacterized protein</fullName>
    </submittedName>
</protein>
<organism evidence="2 3">
    <name type="scientific">Aspergillus niger (strain ATCC 1015 / CBS 113.46 / FGSC A1144 / LSHB Ac4 / NCTC 3858a / NRRL 328 / USDA 3528.7)</name>
    <dbReference type="NCBI Taxonomy" id="380704"/>
    <lineage>
        <taxon>Eukaryota</taxon>
        <taxon>Fungi</taxon>
        <taxon>Dikarya</taxon>
        <taxon>Ascomycota</taxon>
        <taxon>Pezizomycotina</taxon>
        <taxon>Eurotiomycetes</taxon>
        <taxon>Eurotiomycetidae</taxon>
        <taxon>Eurotiales</taxon>
        <taxon>Aspergillaceae</taxon>
        <taxon>Aspergillus</taxon>
        <taxon>Aspergillus subgen. Circumdati</taxon>
    </lineage>
</organism>
<dbReference type="OrthoDB" id="4338083at2759"/>
<evidence type="ECO:0000313" key="3">
    <source>
        <dbReference type="Proteomes" id="UP000009038"/>
    </source>
</evidence>
<dbReference type="EMBL" id="ACJE01000010">
    <property type="protein sequence ID" value="EHA23529.1"/>
    <property type="molecule type" value="Genomic_DNA"/>
</dbReference>
<gene>
    <name evidence="2" type="ORF">ASPNIDRAFT_37529</name>
</gene>
<keyword evidence="1" id="KW-0732">Signal</keyword>
<evidence type="ECO:0000313" key="2">
    <source>
        <dbReference type="EMBL" id="EHA23529.1"/>
    </source>
</evidence>